<dbReference type="Proteomes" id="UP000245667">
    <property type="component" value="Unassembled WGS sequence"/>
</dbReference>
<dbReference type="RefSeq" id="WP_109655218.1">
    <property type="nucleotide sequence ID" value="NZ_JACWLN010000017.1"/>
</dbReference>
<evidence type="ECO:0000313" key="3">
    <source>
        <dbReference type="Proteomes" id="UP000245667"/>
    </source>
</evidence>
<dbReference type="AlphaFoldDB" id="A0A316DKE2"/>
<evidence type="ECO:0000313" key="1">
    <source>
        <dbReference type="EMBL" id="MBD1263055.1"/>
    </source>
</evidence>
<dbReference type="Proteomes" id="UP000651837">
    <property type="component" value="Unassembled WGS sequence"/>
</dbReference>
<sequence>MNTDFNFEELKSKIEFAVKKSFKENIQKYGSDICSFSLISDDGAMTVVPFTNTKSHLEKMQSQNPQYKDFYEFEPVEWFTSDGANPEFNDICKTLSVETDKEELDFENFRNTLFETCVQVLEKLRTEGFFQKELGKNLLVQFNISDTDEPKENLIKWTKRLNDKKYGKRYQDYMNYEYE</sequence>
<accession>A0A316DKE2</accession>
<evidence type="ECO:0000313" key="2">
    <source>
        <dbReference type="EMBL" id="PWK17163.1"/>
    </source>
</evidence>
<dbReference type="OrthoDB" id="2618657at2"/>
<dbReference type="Pfam" id="PF14136">
    <property type="entry name" value="DUF4303"/>
    <property type="match status" value="1"/>
</dbReference>
<keyword evidence="4" id="KW-1185">Reference proteome</keyword>
<evidence type="ECO:0000313" key="4">
    <source>
        <dbReference type="Proteomes" id="UP000651837"/>
    </source>
</evidence>
<dbReference type="InterPro" id="IPR025409">
    <property type="entry name" value="DUF4303"/>
</dbReference>
<proteinExistence type="predicted"/>
<protein>
    <submittedName>
        <fullName evidence="1">DUF4303 domain-containing protein</fullName>
    </submittedName>
    <submittedName>
        <fullName evidence="2">Uncharacterized protein DUF4303</fullName>
    </submittedName>
</protein>
<organism evidence="2 3">
    <name type="scientific">Maribacter polysiphoniae</name>
    <dbReference type="NCBI Taxonomy" id="429344"/>
    <lineage>
        <taxon>Bacteria</taxon>
        <taxon>Pseudomonadati</taxon>
        <taxon>Bacteroidota</taxon>
        <taxon>Flavobacteriia</taxon>
        <taxon>Flavobacteriales</taxon>
        <taxon>Flavobacteriaceae</taxon>
        <taxon>Maribacter</taxon>
    </lineage>
</organism>
<dbReference type="EMBL" id="QGGQ01000025">
    <property type="protein sequence ID" value="PWK17163.1"/>
    <property type="molecule type" value="Genomic_DNA"/>
</dbReference>
<comment type="caution">
    <text evidence="2">The sequence shown here is derived from an EMBL/GenBank/DDBJ whole genome shotgun (WGS) entry which is preliminary data.</text>
</comment>
<name>A0A316DKE2_9FLAO</name>
<reference evidence="1 4" key="2">
    <citation type="submission" date="2020-07" db="EMBL/GenBank/DDBJ databases">
        <title>The draft genome sequence of Maribacter polysiphoniae KCTC 22021.</title>
        <authorList>
            <person name="Mu L."/>
        </authorList>
    </citation>
    <scope>NUCLEOTIDE SEQUENCE [LARGE SCALE GENOMIC DNA]</scope>
    <source>
        <strain evidence="1 4">KCTC 22021</strain>
    </source>
</reference>
<reference evidence="2 3" key="1">
    <citation type="submission" date="2018-05" db="EMBL/GenBank/DDBJ databases">
        <title>Genomic Encyclopedia of Archaeal and Bacterial Type Strains, Phase II (KMG-II): from individual species to whole genera.</title>
        <authorList>
            <person name="Goeker M."/>
        </authorList>
    </citation>
    <scope>NUCLEOTIDE SEQUENCE [LARGE SCALE GENOMIC DNA]</scope>
    <source>
        <strain evidence="2 3">DSM 23514</strain>
    </source>
</reference>
<gene>
    <name evidence="1" type="ORF">HZY62_20860</name>
    <name evidence="2" type="ORF">LX92_04465</name>
</gene>
<dbReference type="EMBL" id="JACWLN010000017">
    <property type="protein sequence ID" value="MBD1263055.1"/>
    <property type="molecule type" value="Genomic_DNA"/>
</dbReference>